<name>A0A0C3FAU7_PILCF</name>
<feature type="region of interest" description="Disordered" evidence="1">
    <location>
        <begin position="125"/>
        <end position="144"/>
    </location>
</feature>
<dbReference type="OrthoDB" id="3270520at2759"/>
<evidence type="ECO:0008006" key="4">
    <source>
        <dbReference type="Google" id="ProtNLM"/>
    </source>
</evidence>
<dbReference type="InParanoid" id="A0A0C3FAU7"/>
<evidence type="ECO:0000313" key="2">
    <source>
        <dbReference type="EMBL" id="KIM77014.1"/>
    </source>
</evidence>
<feature type="compositionally biased region" description="Polar residues" evidence="1">
    <location>
        <begin position="197"/>
        <end position="208"/>
    </location>
</feature>
<organism evidence="2 3">
    <name type="scientific">Piloderma croceum (strain F 1598)</name>
    <dbReference type="NCBI Taxonomy" id="765440"/>
    <lineage>
        <taxon>Eukaryota</taxon>
        <taxon>Fungi</taxon>
        <taxon>Dikarya</taxon>
        <taxon>Basidiomycota</taxon>
        <taxon>Agaricomycotina</taxon>
        <taxon>Agaricomycetes</taxon>
        <taxon>Agaricomycetidae</taxon>
        <taxon>Atheliales</taxon>
        <taxon>Atheliaceae</taxon>
        <taxon>Piloderma</taxon>
    </lineage>
</organism>
<evidence type="ECO:0000256" key="1">
    <source>
        <dbReference type="SAM" id="MobiDB-lite"/>
    </source>
</evidence>
<feature type="region of interest" description="Disordered" evidence="1">
    <location>
        <begin position="637"/>
        <end position="716"/>
    </location>
</feature>
<feature type="compositionally biased region" description="Basic and acidic residues" evidence="1">
    <location>
        <begin position="690"/>
        <end position="708"/>
    </location>
</feature>
<sequence length="787" mass="87455">MPKVALQSWWWEHYHDHPSFQSGQGGTEGFAGAVSIGKHRIYCKKCLDSHVAILRAGDDAAVTLGHCAIVQSQDQVESHRNITVWNFKAESNQLGHGWISSATSTAINHLRVCLLVSEAVQSTADEECSRKYGPNSPTSRRWRRDLHVDATPDMLPPRMPPISLNSPDPPAPIAGPLRLPDYPHFSQHHEQWGGPSSVPSPSLQYASLQNGPALSDSAAKLPSRKTLTHRLLLAAITVLHMSARAAAKGHKATLQADGWTGINNHHLLAFMITADGKIYTVKVDDTSEERKTAEKFLVHLEAAKTEVEEKWGAIVVAIINLVVGKYFKSNAGVLKYADKATQLIAWLHSKTLILAMLHKVRIAANLSPLAVIQAVLTRWTAHYMAYRRLLELHQSLESVIANDAMQSSDADKTVVTGDAKAKRKSRRMVKIIRDPLFWHSLTRIKRHLKPLAIAANITQASFCRLDQVLMTFGHLIMQYKSIMDPEDLVGCTAIIESIEARWATADQEIFIAAVVLNPFYQSTLFAALQFLTNAGIQSMLGRLWQHFFQTEPPPEFHQQITGYLQGTDLFKDLKSACTITQTFASPAENDQPSSVLACRFSLFQPTLHHAKDFSNHLGTENMNMLAELKMHIHDEHAHKETKKTTKTSISALAVPPVSTGATPAQSSTNTSSDFHSPQSMSVDETTNSSDKSETSEDKEDTTKERQSELVDEDETDCVPVRQSTIGLTPIQSLFDFSHTHWVEMYSRSLIRSFDEELELYEMLDLDADGDEDVDVNVDEDSGDILMG</sequence>
<feature type="region of interest" description="Disordered" evidence="1">
    <location>
        <begin position="150"/>
        <end position="208"/>
    </location>
</feature>
<gene>
    <name evidence="2" type="ORF">PILCRDRAFT_91339</name>
</gene>
<dbReference type="SUPFAM" id="SSF53098">
    <property type="entry name" value="Ribonuclease H-like"/>
    <property type="match status" value="1"/>
</dbReference>
<evidence type="ECO:0000313" key="3">
    <source>
        <dbReference type="Proteomes" id="UP000054166"/>
    </source>
</evidence>
<dbReference type="STRING" id="765440.A0A0C3FAU7"/>
<reference evidence="3" key="2">
    <citation type="submission" date="2015-01" db="EMBL/GenBank/DDBJ databases">
        <title>Evolutionary Origins and Diversification of the Mycorrhizal Mutualists.</title>
        <authorList>
            <consortium name="DOE Joint Genome Institute"/>
            <consortium name="Mycorrhizal Genomics Consortium"/>
            <person name="Kohler A."/>
            <person name="Kuo A."/>
            <person name="Nagy L.G."/>
            <person name="Floudas D."/>
            <person name="Copeland A."/>
            <person name="Barry K.W."/>
            <person name="Cichocki N."/>
            <person name="Veneault-Fourrey C."/>
            <person name="LaButti K."/>
            <person name="Lindquist E.A."/>
            <person name="Lipzen A."/>
            <person name="Lundell T."/>
            <person name="Morin E."/>
            <person name="Murat C."/>
            <person name="Riley R."/>
            <person name="Ohm R."/>
            <person name="Sun H."/>
            <person name="Tunlid A."/>
            <person name="Henrissat B."/>
            <person name="Grigoriev I.V."/>
            <person name="Hibbett D.S."/>
            <person name="Martin F."/>
        </authorList>
    </citation>
    <scope>NUCLEOTIDE SEQUENCE [LARGE SCALE GENOMIC DNA]</scope>
    <source>
        <strain evidence="3">F 1598</strain>
    </source>
</reference>
<proteinExistence type="predicted"/>
<reference evidence="2 3" key="1">
    <citation type="submission" date="2014-04" db="EMBL/GenBank/DDBJ databases">
        <authorList>
            <consortium name="DOE Joint Genome Institute"/>
            <person name="Kuo A."/>
            <person name="Tarkka M."/>
            <person name="Buscot F."/>
            <person name="Kohler A."/>
            <person name="Nagy L.G."/>
            <person name="Floudas D."/>
            <person name="Copeland A."/>
            <person name="Barry K.W."/>
            <person name="Cichocki N."/>
            <person name="Veneault-Fourrey C."/>
            <person name="LaButti K."/>
            <person name="Lindquist E.A."/>
            <person name="Lipzen A."/>
            <person name="Lundell T."/>
            <person name="Morin E."/>
            <person name="Murat C."/>
            <person name="Sun H."/>
            <person name="Tunlid A."/>
            <person name="Henrissat B."/>
            <person name="Grigoriev I.V."/>
            <person name="Hibbett D.S."/>
            <person name="Martin F."/>
            <person name="Nordberg H.P."/>
            <person name="Cantor M.N."/>
            <person name="Hua S.X."/>
        </authorList>
    </citation>
    <scope>NUCLEOTIDE SEQUENCE [LARGE SCALE GENOMIC DNA]</scope>
    <source>
        <strain evidence="2 3">F 1598</strain>
    </source>
</reference>
<keyword evidence="3" id="KW-1185">Reference proteome</keyword>
<dbReference type="EMBL" id="KN833029">
    <property type="protein sequence ID" value="KIM77014.1"/>
    <property type="molecule type" value="Genomic_DNA"/>
</dbReference>
<dbReference type="Proteomes" id="UP000054166">
    <property type="component" value="Unassembled WGS sequence"/>
</dbReference>
<protein>
    <recommendedName>
        <fullName evidence="4">DUF659 domain-containing protein</fullName>
    </recommendedName>
</protein>
<accession>A0A0C3FAU7</accession>
<dbReference type="AlphaFoldDB" id="A0A0C3FAU7"/>
<dbReference type="HOGENOM" id="CLU_007316_1_0_1"/>
<dbReference type="InterPro" id="IPR012337">
    <property type="entry name" value="RNaseH-like_sf"/>
</dbReference>
<feature type="compositionally biased region" description="Polar residues" evidence="1">
    <location>
        <begin position="659"/>
        <end position="682"/>
    </location>
</feature>